<evidence type="ECO:0000313" key="2">
    <source>
        <dbReference type="Proteomes" id="UP001456513"/>
    </source>
</evidence>
<evidence type="ECO:0000313" key="1">
    <source>
        <dbReference type="EMBL" id="MEK8073156.1"/>
    </source>
</evidence>
<dbReference type="EMBL" id="JBBPCN010000001">
    <property type="protein sequence ID" value="MEK8073156.1"/>
    <property type="molecule type" value="Genomic_DNA"/>
</dbReference>
<name>A0ABU9D2F2_9NOCA</name>
<dbReference type="Gene3D" id="1.10.10.10">
    <property type="entry name" value="Winged helix-like DNA-binding domain superfamily/Winged helix DNA-binding domain"/>
    <property type="match status" value="1"/>
</dbReference>
<protein>
    <submittedName>
        <fullName evidence="1">Transposase</fullName>
    </submittedName>
</protein>
<keyword evidence="2" id="KW-1185">Reference proteome</keyword>
<gene>
    <name evidence="1" type="ORF">AABD04_20115</name>
</gene>
<dbReference type="InterPro" id="IPR036388">
    <property type="entry name" value="WH-like_DNA-bd_sf"/>
</dbReference>
<proteinExistence type="predicted"/>
<dbReference type="SUPFAM" id="SSF46689">
    <property type="entry name" value="Homeodomain-like"/>
    <property type="match status" value="1"/>
</dbReference>
<dbReference type="Proteomes" id="UP001456513">
    <property type="component" value="Unassembled WGS sequence"/>
</dbReference>
<dbReference type="Pfam" id="PF01527">
    <property type="entry name" value="HTH_Tnp_1"/>
    <property type="match status" value="1"/>
</dbReference>
<comment type="caution">
    <text evidence="1">The sequence shown here is derived from an EMBL/GenBank/DDBJ whole genome shotgun (WGS) entry which is preliminary data.</text>
</comment>
<sequence length="102" mass="11195">MIAERKYKRLTPELRAAAVQTVAKVATEVSSRWRAIELVAETLEVHPNTLRNWVVAAGRDAAPVTTEEAERRAREHKVQLAAATELIATLTAGMGPHTGRRA</sequence>
<dbReference type="InterPro" id="IPR009057">
    <property type="entry name" value="Homeodomain-like_sf"/>
</dbReference>
<dbReference type="InterPro" id="IPR002514">
    <property type="entry name" value="Transposase_8"/>
</dbReference>
<reference evidence="1 2" key="1">
    <citation type="submission" date="2024-03" db="EMBL/GenBank/DDBJ databases">
        <title>Rhodococcus navarretei sp. nov. and Pseudarthrobacter quantumdoti sp. nov., two new species with the ability to biosynthesize Quantum Dots isolated from soil samples at Union Glacier, Antarctica.</title>
        <authorList>
            <person name="Vargas M."/>
        </authorList>
    </citation>
    <scope>NUCLEOTIDE SEQUENCE [LARGE SCALE GENOMIC DNA]</scope>
    <source>
        <strain evidence="1 2">EXRC-4A-4</strain>
    </source>
</reference>
<accession>A0ABU9D2F2</accession>
<organism evidence="1 2">
    <name type="scientific">Rhodococcus navarretei</name>
    <dbReference type="NCBI Taxonomy" id="3128981"/>
    <lineage>
        <taxon>Bacteria</taxon>
        <taxon>Bacillati</taxon>
        <taxon>Actinomycetota</taxon>
        <taxon>Actinomycetes</taxon>
        <taxon>Mycobacteriales</taxon>
        <taxon>Nocardiaceae</taxon>
        <taxon>Rhodococcus</taxon>
    </lineage>
</organism>
<dbReference type="RefSeq" id="WP_094622100.1">
    <property type="nucleotide sequence ID" value="NZ_JBBPCN010000001.1"/>
</dbReference>